<comment type="caution">
    <text evidence="1">The sequence shown here is derived from an EMBL/GenBank/DDBJ whole genome shotgun (WGS) entry which is preliminary data.</text>
</comment>
<gene>
    <name evidence="1" type="ORF">V1264_008779</name>
</gene>
<keyword evidence="2" id="KW-1185">Reference proteome</keyword>
<sequence>MQGLASICAHLLTHAGFQYVLLRELQSDRIEGEFSVYRQSTGANAFMTSGDVLTACKKRLARHAASYLEAMEVTVETTPHTCVANAIDAEDAAFIEDCTEPSLSIHEESSAAYVAGWLEMKCAEQLNFNEEDEQVPTEISAFIKEVSRGSLKIPHQTTFDLVRCGLAFVTKARHRACCSRRLMKVLQVMEDYKNLNTCDKLRKHLANVLLSGLHNLERDQQKNAVLLQTSIKKARLSD</sequence>
<dbReference type="AlphaFoldDB" id="A0AAN9AU52"/>
<name>A0AAN9AU52_9CAEN</name>
<protein>
    <submittedName>
        <fullName evidence="1">Uncharacterized protein</fullName>
    </submittedName>
</protein>
<accession>A0AAN9AU52</accession>
<dbReference type="Proteomes" id="UP001374579">
    <property type="component" value="Unassembled WGS sequence"/>
</dbReference>
<evidence type="ECO:0000313" key="1">
    <source>
        <dbReference type="EMBL" id="KAK7093132.1"/>
    </source>
</evidence>
<reference evidence="1 2" key="1">
    <citation type="submission" date="2024-02" db="EMBL/GenBank/DDBJ databases">
        <title>Chromosome-scale genome assembly of the rough periwinkle Littorina saxatilis.</title>
        <authorList>
            <person name="De Jode A."/>
            <person name="Faria R."/>
            <person name="Formenti G."/>
            <person name="Sims Y."/>
            <person name="Smith T.P."/>
            <person name="Tracey A."/>
            <person name="Wood J.M.D."/>
            <person name="Zagrodzka Z.B."/>
            <person name="Johannesson K."/>
            <person name="Butlin R.K."/>
            <person name="Leder E.H."/>
        </authorList>
    </citation>
    <scope>NUCLEOTIDE SEQUENCE [LARGE SCALE GENOMIC DNA]</scope>
    <source>
        <strain evidence="1">Snail1</strain>
        <tissue evidence="1">Muscle</tissue>
    </source>
</reference>
<evidence type="ECO:0000313" key="2">
    <source>
        <dbReference type="Proteomes" id="UP001374579"/>
    </source>
</evidence>
<dbReference type="EMBL" id="JBAMIC010000021">
    <property type="protein sequence ID" value="KAK7093132.1"/>
    <property type="molecule type" value="Genomic_DNA"/>
</dbReference>
<organism evidence="1 2">
    <name type="scientific">Littorina saxatilis</name>
    <dbReference type="NCBI Taxonomy" id="31220"/>
    <lineage>
        <taxon>Eukaryota</taxon>
        <taxon>Metazoa</taxon>
        <taxon>Spiralia</taxon>
        <taxon>Lophotrochozoa</taxon>
        <taxon>Mollusca</taxon>
        <taxon>Gastropoda</taxon>
        <taxon>Caenogastropoda</taxon>
        <taxon>Littorinimorpha</taxon>
        <taxon>Littorinoidea</taxon>
        <taxon>Littorinidae</taxon>
        <taxon>Littorina</taxon>
    </lineage>
</organism>
<proteinExistence type="predicted"/>